<feature type="region of interest" description="Disordered" evidence="1">
    <location>
        <begin position="1"/>
        <end position="51"/>
    </location>
</feature>
<reference evidence="2 3" key="1">
    <citation type="submission" date="2017-04" db="EMBL/GenBank/DDBJ databases">
        <title>Genome Sequence of the Model Brown-Rot Fungus Postia placenta SB12.</title>
        <authorList>
            <consortium name="DOE Joint Genome Institute"/>
            <person name="Gaskell J."/>
            <person name="Kersten P."/>
            <person name="Larrondo L.F."/>
            <person name="Canessa P."/>
            <person name="Martinez D."/>
            <person name="Hibbett D."/>
            <person name="Schmoll M."/>
            <person name="Kubicek C.P."/>
            <person name="Martinez A.T."/>
            <person name="Yadav J."/>
            <person name="Master E."/>
            <person name="Magnuson J.K."/>
            <person name="James T."/>
            <person name="Yaver D."/>
            <person name="Berka R."/>
            <person name="Labutti K."/>
            <person name="Lipzen A."/>
            <person name="Aerts A."/>
            <person name="Barry K."/>
            <person name="Henrissat B."/>
            <person name="Blanchette R."/>
            <person name="Grigoriev I."/>
            <person name="Cullen D."/>
        </authorList>
    </citation>
    <scope>NUCLEOTIDE SEQUENCE [LARGE SCALE GENOMIC DNA]</scope>
    <source>
        <strain evidence="2 3">MAD-698-R-SB12</strain>
    </source>
</reference>
<protein>
    <submittedName>
        <fullName evidence="2">Uncharacterized protein</fullName>
    </submittedName>
</protein>
<proteinExistence type="predicted"/>
<evidence type="ECO:0000256" key="1">
    <source>
        <dbReference type="SAM" id="MobiDB-lite"/>
    </source>
</evidence>
<organism evidence="2 3">
    <name type="scientific">Postia placenta MAD-698-R-SB12</name>
    <dbReference type="NCBI Taxonomy" id="670580"/>
    <lineage>
        <taxon>Eukaryota</taxon>
        <taxon>Fungi</taxon>
        <taxon>Dikarya</taxon>
        <taxon>Basidiomycota</taxon>
        <taxon>Agaricomycotina</taxon>
        <taxon>Agaricomycetes</taxon>
        <taxon>Polyporales</taxon>
        <taxon>Adustoporiaceae</taxon>
        <taxon>Rhodonia</taxon>
    </lineage>
</organism>
<dbReference type="EMBL" id="KZ110599">
    <property type="protein sequence ID" value="OSX61106.1"/>
    <property type="molecule type" value="Genomic_DNA"/>
</dbReference>
<keyword evidence="3" id="KW-1185">Reference proteome</keyword>
<feature type="non-terminal residue" evidence="2">
    <location>
        <position position="78"/>
    </location>
</feature>
<evidence type="ECO:0000313" key="2">
    <source>
        <dbReference type="EMBL" id="OSX61106.1"/>
    </source>
</evidence>
<sequence>MPVRPSVRRSAMFPHPSTGHQNSEALGAMRAVDGRSDAPSTTPHSASACRQCPRDQWVRALPVQRAARPQGASRNDRL</sequence>
<dbReference type="GeneID" id="36322678"/>
<dbReference type="Proteomes" id="UP000194127">
    <property type="component" value="Unassembled WGS sequence"/>
</dbReference>
<accession>A0A1X6MY23</accession>
<evidence type="ECO:0000313" key="3">
    <source>
        <dbReference type="Proteomes" id="UP000194127"/>
    </source>
</evidence>
<name>A0A1X6MY23_9APHY</name>
<dbReference type="AlphaFoldDB" id="A0A1X6MY23"/>
<dbReference type="RefSeq" id="XP_024337900.1">
    <property type="nucleotide sequence ID" value="XM_024477728.1"/>
</dbReference>
<gene>
    <name evidence="2" type="ORF">POSPLADRAFT_1040352</name>
</gene>